<evidence type="ECO:0000313" key="2">
    <source>
        <dbReference type="EMBL" id="KER21536.1"/>
    </source>
</evidence>
<feature type="compositionally biased region" description="Basic and acidic residues" evidence="1">
    <location>
        <begin position="88"/>
        <end position="103"/>
    </location>
</feature>
<dbReference type="RefSeq" id="XP_009174713.1">
    <property type="nucleotide sequence ID" value="XM_009176449.1"/>
</dbReference>
<dbReference type="Proteomes" id="UP000054324">
    <property type="component" value="Unassembled WGS sequence"/>
</dbReference>
<gene>
    <name evidence="2" type="ORF">T265_10159</name>
</gene>
<keyword evidence="3" id="KW-1185">Reference proteome</keyword>
<evidence type="ECO:0000256" key="1">
    <source>
        <dbReference type="SAM" id="MobiDB-lite"/>
    </source>
</evidence>
<feature type="compositionally biased region" description="Polar residues" evidence="1">
    <location>
        <begin position="104"/>
        <end position="114"/>
    </location>
</feature>
<reference evidence="2 3" key="1">
    <citation type="submission" date="2013-11" db="EMBL/GenBank/DDBJ databases">
        <title>Opisthorchis viverrini - life in the bile duct.</title>
        <authorList>
            <person name="Young N.D."/>
            <person name="Nagarajan N."/>
            <person name="Lin S.J."/>
            <person name="Korhonen P.K."/>
            <person name="Jex A.R."/>
            <person name="Hall R.S."/>
            <person name="Safavi-Hemami H."/>
            <person name="Kaewkong W."/>
            <person name="Bertrand D."/>
            <person name="Gao S."/>
            <person name="Seet Q."/>
            <person name="Wongkham S."/>
            <person name="Teh B.T."/>
            <person name="Wongkham C."/>
            <person name="Intapan P.M."/>
            <person name="Maleewong W."/>
            <person name="Yang X."/>
            <person name="Hu M."/>
            <person name="Wang Z."/>
            <person name="Hofmann A."/>
            <person name="Sternberg P.W."/>
            <person name="Tan P."/>
            <person name="Wang J."/>
            <person name="Gasser R.B."/>
        </authorList>
    </citation>
    <scope>NUCLEOTIDE SEQUENCE [LARGE SCALE GENOMIC DNA]</scope>
</reference>
<sequence length="127" mass="14367">MKKNGKGEKEKRNYEPCPKPRVIRGDRQIWRRRENYQAQLGKAKNIIATDNPKWPENERREKARLVNQRRSCFLCFTGSFGGTNGRGGGRDPNHEQTEVDKAGNRNTTSPTQIGSHGCGENAKIQGT</sequence>
<dbReference type="EMBL" id="KL596959">
    <property type="protein sequence ID" value="KER21536.1"/>
    <property type="molecule type" value="Genomic_DNA"/>
</dbReference>
<dbReference type="KEGG" id="ovi:T265_10159"/>
<feature type="region of interest" description="Disordered" evidence="1">
    <location>
        <begin position="1"/>
        <end position="21"/>
    </location>
</feature>
<feature type="region of interest" description="Disordered" evidence="1">
    <location>
        <begin position="80"/>
        <end position="127"/>
    </location>
</feature>
<name>A0A074Z398_OPIVI</name>
<feature type="compositionally biased region" description="Basic and acidic residues" evidence="1">
    <location>
        <begin position="1"/>
        <end position="14"/>
    </location>
</feature>
<proteinExistence type="predicted"/>
<accession>A0A074Z398</accession>
<dbReference type="GeneID" id="20324327"/>
<protein>
    <submittedName>
        <fullName evidence="2">Uncharacterized protein</fullName>
    </submittedName>
</protein>
<dbReference type="AlphaFoldDB" id="A0A074Z398"/>
<evidence type="ECO:0000313" key="3">
    <source>
        <dbReference type="Proteomes" id="UP000054324"/>
    </source>
</evidence>
<dbReference type="CTD" id="20324327"/>
<organism evidence="2 3">
    <name type="scientific">Opisthorchis viverrini</name>
    <name type="common">Southeast Asian liver fluke</name>
    <dbReference type="NCBI Taxonomy" id="6198"/>
    <lineage>
        <taxon>Eukaryota</taxon>
        <taxon>Metazoa</taxon>
        <taxon>Spiralia</taxon>
        <taxon>Lophotrochozoa</taxon>
        <taxon>Platyhelminthes</taxon>
        <taxon>Trematoda</taxon>
        <taxon>Digenea</taxon>
        <taxon>Opisthorchiida</taxon>
        <taxon>Opisthorchiata</taxon>
        <taxon>Opisthorchiidae</taxon>
        <taxon>Opisthorchis</taxon>
    </lineage>
</organism>